<dbReference type="Proteomes" id="UP000319335">
    <property type="component" value="Unassembled WGS sequence"/>
</dbReference>
<evidence type="ECO:0000313" key="2">
    <source>
        <dbReference type="Proteomes" id="UP000319335"/>
    </source>
</evidence>
<dbReference type="EMBL" id="VIAQ01000007">
    <property type="protein sequence ID" value="TQD27914.1"/>
    <property type="molecule type" value="Genomic_DNA"/>
</dbReference>
<proteinExistence type="predicted"/>
<dbReference type="RefSeq" id="WP_154808643.1">
    <property type="nucleotide sequence ID" value="NZ_VIAQ01000007.1"/>
</dbReference>
<protein>
    <submittedName>
        <fullName evidence="1">Uncharacterized protein</fullName>
    </submittedName>
</protein>
<dbReference type="OrthoDB" id="142291at2157"/>
<gene>
    <name evidence="1" type="ORF">FKV42_02305</name>
</gene>
<sequence length="213" mass="25107">MTLKRFSKEYKTYGEWLKAEPRSSEYARRIIRFHERFPTLSLNELRNTRLKDHDLSTSSWNGLSSQQKRDRKLSLQILRLMRKGVPYSKAVEKTGINKKDIIRNLGKYLYKSKGKWKVTTTDRIEVEMLIYEKDAGQISIVTTNSKDRTLIGLYFNAINRALKTGDSSLLKRFIDIHITDVNGTKHFFVTDLERLYEINEAQEEPEYLDIYQS</sequence>
<accession>A0A7Z8KRH8</accession>
<reference evidence="1 2" key="1">
    <citation type="submission" date="2019-06" db="EMBL/GenBank/DDBJ databases">
        <title>Draft genome sequence of Methanolobus vulcani B1d.</title>
        <authorList>
            <person name="Creighbaum A.J."/>
            <person name="Ticak T."/>
            <person name="Hariraju D."/>
            <person name="Arivett B.A."/>
            <person name="Ferguson D.J.Jr."/>
        </authorList>
    </citation>
    <scope>NUCLEOTIDE SEQUENCE [LARGE SCALE GENOMIC DNA]</scope>
    <source>
        <strain evidence="1 2">B1d</strain>
    </source>
</reference>
<dbReference type="AlphaFoldDB" id="A0A7Z8KRH8"/>
<keyword evidence="2" id="KW-1185">Reference proteome</keyword>
<organism evidence="1 2">
    <name type="scientific">Methanolobus vulcani</name>
    <dbReference type="NCBI Taxonomy" id="38026"/>
    <lineage>
        <taxon>Archaea</taxon>
        <taxon>Methanobacteriati</taxon>
        <taxon>Methanobacteriota</taxon>
        <taxon>Stenosarchaea group</taxon>
        <taxon>Methanomicrobia</taxon>
        <taxon>Methanosarcinales</taxon>
        <taxon>Methanosarcinaceae</taxon>
        <taxon>Methanolobus</taxon>
    </lineage>
</organism>
<name>A0A7Z8KRH8_9EURY</name>
<comment type="caution">
    <text evidence="1">The sequence shown here is derived from an EMBL/GenBank/DDBJ whole genome shotgun (WGS) entry which is preliminary data.</text>
</comment>
<evidence type="ECO:0000313" key="1">
    <source>
        <dbReference type="EMBL" id="TQD27914.1"/>
    </source>
</evidence>